<dbReference type="AlphaFoldDB" id="A0A9W4KH92"/>
<dbReference type="PROSITE" id="PS51642">
    <property type="entry name" value="HEMOPEXIN_2"/>
    <property type="match status" value="3"/>
</dbReference>
<keyword evidence="3" id="KW-1185">Reference proteome</keyword>
<sequence>MDDEWLVIVDNADDVTRGIKRIMPKRIRGRIVITSRDDHSQKLITLQTFNMVDAAYWHPTFKQTYFFGGRRYARIKFSPATNDEMISWSPHKIAEGWPSLVSIGFGTVDAILPVENSPDEMFVFHGRNVAQIKVVPETNDDSVVGGPWLIAEKFKALASTGYDTIDAAMPVPKKPGEAYIFRGNNYVRINVDTHKIVYGPAKISVEWPALTAAGFDSVDAALPVPQDDRGLTYFFRGDKYVKIEVIASAPDKPNFGPAPIQDHWKSLDWI</sequence>
<dbReference type="OrthoDB" id="6845681at2759"/>
<dbReference type="EMBL" id="CAJVRC010000865">
    <property type="protein sequence ID" value="CAG8899456.1"/>
    <property type="molecule type" value="Genomic_DNA"/>
</dbReference>
<organism evidence="2 3">
    <name type="scientific">Penicillium egyptiacum</name>
    <dbReference type="NCBI Taxonomy" id="1303716"/>
    <lineage>
        <taxon>Eukaryota</taxon>
        <taxon>Fungi</taxon>
        <taxon>Dikarya</taxon>
        <taxon>Ascomycota</taxon>
        <taxon>Pezizomycotina</taxon>
        <taxon>Eurotiomycetes</taxon>
        <taxon>Eurotiomycetidae</taxon>
        <taxon>Eurotiales</taxon>
        <taxon>Aspergillaceae</taxon>
        <taxon>Penicillium</taxon>
    </lineage>
</organism>
<proteinExistence type="predicted"/>
<evidence type="ECO:0000313" key="2">
    <source>
        <dbReference type="EMBL" id="CAG8899456.1"/>
    </source>
</evidence>
<protein>
    <submittedName>
        <fullName evidence="2">Uncharacterized protein</fullName>
    </submittedName>
</protein>
<dbReference type="Gene3D" id="2.110.10.10">
    <property type="entry name" value="Hemopexin-like domain"/>
    <property type="match status" value="1"/>
</dbReference>
<evidence type="ECO:0000256" key="1">
    <source>
        <dbReference type="PROSITE-ProRule" id="PRU01011"/>
    </source>
</evidence>
<gene>
    <name evidence="2" type="ORF">PEGY_LOCUS5703</name>
</gene>
<dbReference type="InterPro" id="IPR036375">
    <property type="entry name" value="Hemopexin-like_dom_sf"/>
</dbReference>
<comment type="caution">
    <text evidence="2">The sequence shown here is derived from an EMBL/GenBank/DDBJ whole genome shotgun (WGS) entry which is preliminary data.</text>
</comment>
<evidence type="ECO:0000313" key="3">
    <source>
        <dbReference type="Proteomes" id="UP001154252"/>
    </source>
</evidence>
<dbReference type="InterPro" id="IPR018487">
    <property type="entry name" value="Hemopexin-like_repeat"/>
</dbReference>
<reference evidence="2" key="1">
    <citation type="submission" date="2021-07" db="EMBL/GenBank/DDBJ databases">
        <authorList>
            <person name="Branca A.L. A."/>
        </authorList>
    </citation>
    <scope>NUCLEOTIDE SEQUENCE</scope>
</reference>
<dbReference type="Pfam" id="PF00045">
    <property type="entry name" value="Hemopexin"/>
    <property type="match status" value="1"/>
</dbReference>
<feature type="repeat" description="Hemopexin" evidence="1">
    <location>
        <begin position="49"/>
        <end position="100"/>
    </location>
</feature>
<dbReference type="SMART" id="SM00120">
    <property type="entry name" value="HX"/>
    <property type="match status" value="4"/>
</dbReference>
<accession>A0A9W4KH92</accession>
<dbReference type="Proteomes" id="UP001154252">
    <property type="component" value="Unassembled WGS sequence"/>
</dbReference>
<feature type="repeat" description="Hemopexin" evidence="1">
    <location>
        <begin position="162"/>
        <end position="210"/>
    </location>
</feature>
<dbReference type="SUPFAM" id="SSF50923">
    <property type="entry name" value="Hemopexin-like domain"/>
    <property type="match status" value="1"/>
</dbReference>
<feature type="repeat" description="Hemopexin" evidence="1">
    <location>
        <begin position="215"/>
        <end position="267"/>
    </location>
</feature>
<name>A0A9W4KH92_9EURO</name>